<evidence type="ECO:0000313" key="2">
    <source>
        <dbReference type="EMBL" id="KFM23728.1"/>
    </source>
</evidence>
<dbReference type="EMBL" id="KL662098">
    <property type="protein sequence ID" value="KFM23728.1"/>
    <property type="molecule type" value="Genomic_DNA"/>
</dbReference>
<gene>
    <name evidence="2" type="ORF">F751_0942</name>
</gene>
<sequence length="329" mass="37852">MRKRTRASPIGGGALERLDGRRWPSARRPQRESTAAPPQKPTPQRHIARLFSLLSYKQGLEAVHIPGTLTTLLALLQRHEKYNKDNIEKLTGLQLPTEREWNMYTAVEVLKVLNLEKVCATDGTKITAKKRRAIETRLHSKLEEFEVEGCGLYSAGHWRTNGYSVSVTLRRQRGPPRPGDPPPRPPDTPKTSGKRDRSRAPLGAPKGRGIADEYYRQDPPPDDARIDKYVGIDPGRTKMCPTHKTASTEVLLLRVAWIIPYQRRGLAWRIYKKPFRKQRHHAYVGRERAINWQAEQFHAPPRMTTIVCDGVEERIEMWDTKRCNQLRQR</sequence>
<dbReference type="GeneID" id="23612333"/>
<evidence type="ECO:0000313" key="3">
    <source>
        <dbReference type="Proteomes" id="UP000028924"/>
    </source>
</evidence>
<dbReference type="AlphaFoldDB" id="A0A087SDC4"/>
<protein>
    <submittedName>
        <fullName evidence="2">Uncharacterized protein</fullName>
    </submittedName>
</protein>
<reference evidence="2 3" key="1">
    <citation type="journal article" date="2014" name="BMC Genomics">
        <title>Oil accumulation mechanisms of the oleaginous microalga Chlorella protothecoides revealed through its genome, transcriptomes, and proteomes.</title>
        <authorList>
            <person name="Gao C."/>
            <person name="Wang Y."/>
            <person name="Shen Y."/>
            <person name="Yan D."/>
            <person name="He X."/>
            <person name="Dai J."/>
            <person name="Wu Q."/>
        </authorList>
    </citation>
    <scope>NUCLEOTIDE SEQUENCE [LARGE SCALE GENOMIC DNA]</scope>
    <source>
        <strain evidence="2 3">0710</strain>
    </source>
</reference>
<name>A0A087SDC4_AUXPR</name>
<dbReference type="RefSeq" id="XP_011396604.1">
    <property type="nucleotide sequence ID" value="XM_011398302.1"/>
</dbReference>
<proteinExistence type="predicted"/>
<feature type="region of interest" description="Disordered" evidence="1">
    <location>
        <begin position="170"/>
        <end position="224"/>
    </location>
</feature>
<feature type="compositionally biased region" description="Pro residues" evidence="1">
    <location>
        <begin position="175"/>
        <end position="188"/>
    </location>
</feature>
<dbReference type="OrthoDB" id="102943at2759"/>
<dbReference type="KEGG" id="apro:F751_0942"/>
<organism evidence="2 3">
    <name type="scientific">Auxenochlorella protothecoides</name>
    <name type="common">Green microalga</name>
    <name type="synonym">Chlorella protothecoides</name>
    <dbReference type="NCBI Taxonomy" id="3075"/>
    <lineage>
        <taxon>Eukaryota</taxon>
        <taxon>Viridiplantae</taxon>
        <taxon>Chlorophyta</taxon>
        <taxon>core chlorophytes</taxon>
        <taxon>Trebouxiophyceae</taxon>
        <taxon>Chlorellales</taxon>
        <taxon>Chlorellaceae</taxon>
        <taxon>Auxenochlorella</taxon>
    </lineage>
</organism>
<accession>A0A087SDC4</accession>
<feature type="region of interest" description="Disordered" evidence="1">
    <location>
        <begin position="1"/>
        <end position="44"/>
    </location>
</feature>
<evidence type="ECO:0000256" key="1">
    <source>
        <dbReference type="SAM" id="MobiDB-lite"/>
    </source>
</evidence>
<dbReference type="Proteomes" id="UP000028924">
    <property type="component" value="Unassembled WGS sequence"/>
</dbReference>
<keyword evidence="3" id="KW-1185">Reference proteome</keyword>